<protein>
    <recommendedName>
        <fullName evidence="3">Lipoprotein</fullName>
    </recommendedName>
</protein>
<dbReference type="AlphaFoldDB" id="A0A3C0CE74"/>
<name>A0A3C0CE74_9BACT</name>
<evidence type="ECO:0000313" key="2">
    <source>
        <dbReference type="Proteomes" id="UP000286598"/>
    </source>
</evidence>
<gene>
    <name evidence="1" type="ORF">DW060_10990</name>
</gene>
<organism evidence="1 2">
    <name type="scientific">Leyella stercorea</name>
    <dbReference type="NCBI Taxonomy" id="363265"/>
    <lineage>
        <taxon>Bacteria</taxon>
        <taxon>Pseudomonadati</taxon>
        <taxon>Bacteroidota</taxon>
        <taxon>Bacteroidia</taxon>
        <taxon>Bacteroidales</taxon>
        <taxon>Prevotellaceae</taxon>
        <taxon>Leyella</taxon>
    </lineage>
</organism>
<comment type="caution">
    <text evidence="1">The sequence shown here is derived from an EMBL/GenBank/DDBJ whole genome shotgun (WGS) entry which is preliminary data.</text>
</comment>
<dbReference type="PROSITE" id="PS51257">
    <property type="entry name" value="PROKAR_LIPOPROTEIN"/>
    <property type="match status" value="1"/>
</dbReference>
<dbReference type="EMBL" id="QRNO01000069">
    <property type="protein sequence ID" value="RHK48228.1"/>
    <property type="molecule type" value="Genomic_DNA"/>
</dbReference>
<reference evidence="1 2" key="1">
    <citation type="submission" date="2018-08" db="EMBL/GenBank/DDBJ databases">
        <title>A genome reference for cultivated species of the human gut microbiota.</title>
        <authorList>
            <person name="Zou Y."/>
            <person name="Xue W."/>
            <person name="Luo G."/>
        </authorList>
    </citation>
    <scope>NUCLEOTIDE SEQUENCE [LARGE SCALE GENOMIC DNA]</scope>
    <source>
        <strain evidence="1 2">AF42-9</strain>
    </source>
</reference>
<dbReference type="RefSeq" id="WP_118355873.1">
    <property type="nucleotide sequence ID" value="NZ_CAUEDA010000016.1"/>
</dbReference>
<evidence type="ECO:0000313" key="1">
    <source>
        <dbReference type="EMBL" id="RHK48228.1"/>
    </source>
</evidence>
<sequence length="112" mass="12467">MKKLIILLFAIPFLLIGCRASLPVAQESGKEDIAYLLFVSSNEYAGKNVVVKVDNNVPFTAKVVKNSKANRRGYQYGIAVGTRNLTVSYNGKNIYQKKIFVSTQEVKQIILP</sequence>
<accession>A0A3C0CE74</accession>
<dbReference type="Proteomes" id="UP000286598">
    <property type="component" value="Unassembled WGS sequence"/>
</dbReference>
<dbReference type="OrthoDB" id="1029779at2"/>
<evidence type="ECO:0008006" key="3">
    <source>
        <dbReference type="Google" id="ProtNLM"/>
    </source>
</evidence>
<keyword evidence="2" id="KW-1185">Reference proteome</keyword>
<proteinExistence type="predicted"/>